<gene>
    <name evidence="1" type="ORF">ACFQHR_18590</name>
</gene>
<organism evidence="1 2">
    <name type="scientific">Rufibacter roseus</name>
    <dbReference type="NCBI Taxonomy" id="1567108"/>
    <lineage>
        <taxon>Bacteria</taxon>
        <taxon>Pseudomonadati</taxon>
        <taxon>Bacteroidota</taxon>
        <taxon>Cytophagia</taxon>
        <taxon>Cytophagales</taxon>
        <taxon>Hymenobacteraceae</taxon>
        <taxon>Rufibacter</taxon>
    </lineage>
</organism>
<dbReference type="Proteomes" id="UP001596405">
    <property type="component" value="Unassembled WGS sequence"/>
</dbReference>
<keyword evidence="2" id="KW-1185">Reference proteome</keyword>
<proteinExistence type="predicted"/>
<sequence length="121" mass="13908">MTDRFITVAEYITYAEAVELYQALEQVEILSLVKSCGPPSLPFGEGIYYQLQIKIKDHQVAEPVLRLFSENQAKNRVQVPTCPTCGSVYVEPEEKLPLWRKIIYAGTTVYKCQPYQHTFFV</sequence>
<dbReference type="RefSeq" id="WP_066620958.1">
    <property type="nucleotide sequence ID" value="NZ_JBHSYQ010000016.1"/>
</dbReference>
<protein>
    <recommendedName>
        <fullName evidence="3">DUF2007 domain-containing protein</fullName>
    </recommendedName>
</protein>
<reference evidence="2" key="1">
    <citation type="journal article" date="2019" name="Int. J. Syst. Evol. Microbiol.">
        <title>The Global Catalogue of Microorganisms (GCM) 10K type strain sequencing project: providing services to taxonomists for standard genome sequencing and annotation.</title>
        <authorList>
            <consortium name="The Broad Institute Genomics Platform"/>
            <consortium name="The Broad Institute Genome Sequencing Center for Infectious Disease"/>
            <person name="Wu L."/>
            <person name="Ma J."/>
        </authorList>
    </citation>
    <scope>NUCLEOTIDE SEQUENCE [LARGE SCALE GENOMIC DNA]</scope>
    <source>
        <strain evidence="2">CGMCC 4.7393</strain>
    </source>
</reference>
<evidence type="ECO:0008006" key="3">
    <source>
        <dbReference type="Google" id="ProtNLM"/>
    </source>
</evidence>
<evidence type="ECO:0000313" key="1">
    <source>
        <dbReference type="EMBL" id="MFC6999650.1"/>
    </source>
</evidence>
<evidence type="ECO:0000313" key="2">
    <source>
        <dbReference type="Proteomes" id="UP001596405"/>
    </source>
</evidence>
<dbReference type="EMBL" id="JBHSYQ010000016">
    <property type="protein sequence ID" value="MFC6999650.1"/>
    <property type="molecule type" value="Genomic_DNA"/>
</dbReference>
<comment type="caution">
    <text evidence="1">The sequence shown here is derived from an EMBL/GenBank/DDBJ whole genome shotgun (WGS) entry which is preliminary data.</text>
</comment>
<accession>A0ABW2DPJ4</accession>
<name>A0ABW2DPJ4_9BACT</name>